<dbReference type="RefSeq" id="WP_322777113.1">
    <property type="nucleotide sequence ID" value="NZ_JARJFB010000095.1"/>
</dbReference>
<keyword evidence="1 6" id="KW-0489">Methyltransferase</keyword>
<protein>
    <submittedName>
        <fullName evidence="6">DNA methyltransferase</fullName>
    </submittedName>
</protein>
<dbReference type="Proteomes" id="UP001291687">
    <property type="component" value="Unassembled WGS sequence"/>
</dbReference>
<dbReference type="PROSITE" id="PS00092">
    <property type="entry name" value="N6_MTASE"/>
    <property type="match status" value="1"/>
</dbReference>
<dbReference type="GO" id="GO:0032259">
    <property type="term" value="P:methylation"/>
    <property type="evidence" value="ECO:0007669"/>
    <property type="project" value="UniProtKB-KW"/>
</dbReference>
<organism evidence="6 7">
    <name type="scientific">Candidatus Megaera venefica</name>
    <dbReference type="NCBI Taxonomy" id="2055910"/>
    <lineage>
        <taxon>Bacteria</taxon>
        <taxon>Pseudomonadati</taxon>
        <taxon>Pseudomonadota</taxon>
        <taxon>Alphaproteobacteria</taxon>
        <taxon>Rickettsiales</taxon>
        <taxon>Rickettsiaceae</taxon>
        <taxon>Candidatus Megaera</taxon>
    </lineage>
</organism>
<dbReference type="PROSITE" id="PS51143">
    <property type="entry name" value="MT_A70"/>
    <property type="match status" value="1"/>
</dbReference>
<name>A0ABU5NDG9_9RICK</name>
<dbReference type="Pfam" id="PF05063">
    <property type="entry name" value="MT-A70"/>
    <property type="match status" value="1"/>
</dbReference>
<dbReference type="PANTHER" id="PTHR12829">
    <property type="entry name" value="N6-ADENOSINE-METHYLTRANSFERASE"/>
    <property type="match status" value="1"/>
</dbReference>
<evidence type="ECO:0000313" key="6">
    <source>
        <dbReference type="EMBL" id="MEA0971209.1"/>
    </source>
</evidence>
<dbReference type="EMBL" id="JARJFB010000095">
    <property type="protein sequence ID" value="MEA0971209.1"/>
    <property type="molecule type" value="Genomic_DNA"/>
</dbReference>
<feature type="region of interest" description="Disordered" evidence="5">
    <location>
        <begin position="321"/>
        <end position="346"/>
    </location>
</feature>
<keyword evidence="3" id="KW-0949">S-adenosyl-L-methionine</keyword>
<dbReference type="SUPFAM" id="SSF110849">
    <property type="entry name" value="ParB/Sulfiredoxin"/>
    <property type="match status" value="1"/>
</dbReference>
<evidence type="ECO:0000256" key="1">
    <source>
        <dbReference type="ARBA" id="ARBA00022603"/>
    </source>
</evidence>
<accession>A0ABU5NDG9</accession>
<sequence>MIRELNINTEFQELIPPLSLEELESLEESIIAEGCRDSLVTWGNTIIDGHHRYAICHKNYIPFTTVNKKQELETELDVKLWMINNQFSRRNLSTETRLALAYQFKEFEAEKAKSRQLANLKQFVEEETSKISQSTVAPLVGQRREVEHETRGRGALGEIAKKAGVSHTTAEQYDVIQRKGTKEQKAEVASGNSSIKKVYNNIRSEERLTTNIATQWPEGKYRVIYADPPWSYGDERSGMGGAIDHYNTMSLEDIKALPVKELAEDDAVLFMWTTAPLLEEAFEVVNAWGFKYKTNIIWNKVKPNLGNYTSVRHEHLMIATKGRGTPDNTERPNSVQTIERTGRHSEKPEEFRNIIETLYTYGNKIELFSRKKVEGWEVYGNEC</sequence>
<dbReference type="InterPro" id="IPR036086">
    <property type="entry name" value="ParB/Sulfiredoxin_sf"/>
</dbReference>
<evidence type="ECO:0000313" key="7">
    <source>
        <dbReference type="Proteomes" id="UP001291687"/>
    </source>
</evidence>
<keyword evidence="7" id="KW-1185">Reference proteome</keyword>
<comment type="caution">
    <text evidence="6">The sequence shown here is derived from an EMBL/GenBank/DDBJ whole genome shotgun (WGS) entry which is preliminary data.</text>
</comment>
<dbReference type="InterPro" id="IPR029063">
    <property type="entry name" value="SAM-dependent_MTases_sf"/>
</dbReference>
<dbReference type="InterPro" id="IPR002052">
    <property type="entry name" value="DNA_methylase_N6_adenine_CS"/>
</dbReference>
<dbReference type="PANTHER" id="PTHR12829:SF7">
    <property type="entry name" value="N6-ADENOSINE-METHYLTRANSFERASE CATALYTIC SUBUNIT"/>
    <property type="match status" value="1"/>
</dbReference>
<evidence type="ECO:0000256" key="4">
    <source>
        <dbReference type="PROSITE-ProRule" id="PRU00489"/>
    </source>
</evidence>
<dbReference type="SUPFAM" id="SSF53335">
    <property type="entry name" value="S-adenosyl-L-methionine-dependent methyltransferases"/>
    <property type="match status" value="1"/>
</dbReference>
<dbReference type="Gene3D" id="3.40.50.150">
    <property type="entry name" value="Vaccinia Virus protein VP39"/>
    <property type="match status" value="1"/>
</dbReference>
<evidence type="ECO:0000256" key="2">
    <source>
        <dbReference type="ARBA" id="ARBA00022679"/>
    </source>
</evidence>
<proteinExistence type="inferred from homology"/>
<evidence type="ECO:0000256" key="3">
    <source>
        <dbReference type="ARBA" id="ARBA00022691"/>
    </source>
</evidence>
<dbReference type="GO" id="GO:0008168">
    <property type="term" value="F:methyltransferase activity"/>
    <property type="evidence" value="ECO:0007669"/>
    <property type="project" value="UniProtKB-KW"/>
</dbReference>
<reference evidence="6 7" key="1">
    <citation type="submission" date="2023-03" db="EMBL/GenBank/DDBJ databases">
        <title>Host association and intracellularity evolved multiple times independently in the Rickettsiales.</title>
        <authorList>
            <person name="Castelli M."/>
            <person name="Nardi T."/>
            <person name="Gammuto L."/>
            <person name="Bellinzona G."/>
            <person name="Sabaneyeva E."/>
            <person name="Potekhin A."/>
            <person name="Serra V."/>
            <person name="Petroni G."/>
            <person name="Sassera D."/>
        </authorList>
    </citation>
    <scope>NUCLEOTIDE SEQUENCE [LARGE SCALE GENOMIC DNA]</scope>
    <source>
        <strain evidence="6 7">Sr 2-6</strain>
    </source>
</reference>
<gene>
    <name evidence="6" type="ORF">Megvenef_01182</name>
</gene>
<evidence type="ECO:0000256" key="5">
    <source>
        <dbReference type="SAM" id="MobiDB-lite"/>
    </source>
</evidence>
<keyword evidence="2" id="KW-0808">Transferase</keyword>
<comment type="similarity">
    <text evidence="4">Belongs to the MT-A70-like family.</text>
</comment>
<dbReference type="InterPro" id="IPR007757">
    <property type="entry name" value="MT-A70-like"/>
</dbReference>